<dbReference type="InterPro" id="IPR027266">
    <property type="entry name" value="TrmE/GcvT-like"/>
</dbReference>
<sequence>MSIQLERHSLEHLMVLRGKNLSGLLQTLEGSVPSLFHYQKLDNKGFIANLGAEEFLINHAGFNRDQLEPQQYAFQRGDVVISISGKWRELLSEVCIYDFRQARPGEFLMVLIAGVSVWMLIPEATEALIIGCDPTYGDYLFETLEKQINTSPFLNYGVLNDFRRS</sequence>
<dbReference type="Gene3D" id="3.30.1360.120">
    <property type="entry name" value="Probable tRNA modification gtpase trme, domain 1"/>
    <property type="match status" value="1"/>
</dbReference>
<name>Q31FY0_HYDCU</name>
<dbReference type="OrthoDB" id="5781255at2"/>
<evidence type="ECO:0000313" key="1">
    <source>
        <dbReference type="EMBL" id="ABB41943.1"/>
    </source>
</evidence>
<dbReference type="AlphaFoldDB" id="Q31FY0"/>
<dbReference type="KEGG" id="tcx:Tcr_1348"/>
<gene>
    <name evidence="1" type="ordered locus">Tcr_1348</name>
</gene>
<reference evidence="1" key="1">
    <citation type="submission" date="2006-07" db="EMBL/GenBank/DDBJ databases">
        <title>Complete sequence of Thiomicrospira crunogena XCL-2.</title>
        <authorList>
            <consortium name="US DOE Joint Genome Institute"/>
            <person name="Copeland A."/>
            <person name="Lucas S."/>
            <person name="Lapidus A."/>
            <person name="Barry K."/>
            <person name="Detter J.C."/>
            <person name="Glavina del Rio T."/>
            <person name="Hammon N."/>
            <person name="Israni S."/>
            <person name="Dalin E."/>
            <person name="Tice H."/>
            <person name="Pitluck S."/>
            <person name="Chain P."/>
            <person name="Malfatti S."/>
            <person name="Shin M."/>
            <person name="Vergez L."/>
            <person name="Schmutz J."/>
            <person name="Larimer F."/>
            <person name="Land M."/>
            <person name="Hauser L."/>
            <person name="Kyrpides N."/>
            <person name="Lykidis A."/>
            <person name="Scott K.M."/>
            <person name="Sievert S."/>
            <person name="Kerfeld C."/>
            <person name="Freyermuth S."/>
            <person name="Dobrinski K."/>
            <person name="Boller A."/>
            <person name="Fitzpatrick K."/>
            <person name="Thoma P."/>
            <person name="Moore J."/>
            <person name="Richardson P."/>
        </authorList>
    </citation>
    <scope>NUCLEOTIDE SEQUENCE</scope>
    <source>
        <strain evidence="1">XCL-2</strain>
    </source>
</reference>
<dbReference type="EMBL" id="CP000109">
    <property type="protein sequence ID" value="ABB41943.1"/>
    <property type="molecule type" value="Genomic_DNA"/>
</dbReference>
<accession>Q31FY0</accession>
<dbReference type="eggNOG" id="ENOG5033NV3">
    <property type="taxonomic scope" value="Bacteria"/>
</dbReference>
<dbReference type="HOGENOM" id="CLU_1610015_0_0_6"/>
<proteinExistence type="predicted"/>
<organism evidence="1">
    <name type="scientific">Hydrogenovibrio crunogenus (strain DSM 25203 / XCL-2)</name>
    <name type="common">Thiomicrospira crunogena</name>
    <dbReference type="NCBI Taxonomy" id="317025"/>
    <lineage>
        <taxon>Bacteria</taxon>
        <taxon>Pseudomonadati</taxon>
        <taxon>Pseudomonadota</taxon>
        <taxon>Gammaproteobacteria</taxon>
        <taxon>Thiotrichales</taxon>
        <taxon>Piscirickettsiaceae</taxon>
        <taxon>Hydrogenovibrio</taxon>
    </lineage>
</organism>
<dbReference type="STRING" id="317025.Tcr_1348"/>
<protein>
    <submittedName>
        <fullName evidence="1">Uncharacterized protein</fullName>
    </submittedName>
</protein>